<dbReference type="InParanoid" id="A0A1Q3CTM6"/>
<dbReference type="OrthoDB" id="653951at2759"/>
<dbReference type="PANTHER" id="PTHR35317">
    <property type="entry name" value="OS04G0629600 PROTEIN"/>
    <property type="match status" value="1"/>
</dbReference>
<dbReference type="Proteomes" id="UP000187406">
    <property type="component" value="Unassembled WGS sequence"/>
</dbReference>
<keyword evidence="2" id="KW-1185">Reference proteome</keyword>
<dbReference type="AlphaFoldDB" id="A0A1Q3CTM6"/>
<organism evidence="1 2">
    <name type="scientific">Cephalotus follicularis</name>
    <name type="common">Albany pitcher plant</name>
    <dbReference type="NCBI Taxonomy" id="3775"/>
    <lineage>
        <taxon>Eukaryota</taxon>
        <taxon>Viridiplantae</taxon>
        <taxon>Streptophyta</taxon>
        <taxon>Embryophyta</taxon>
        <taxon>Tracheophyta</taxon>
        <taxon>Spermatophyta</taxon>
        <taxon>Magnoliopsida</taxon>
        <taxon>eudicotyledons</taxon>
        <taxon>Gunneridae</taxon>
        <taxon>Pentapetalae</taxon>
        <taxon>rosids</taxon>
        <taxon>fabids</taxon>
        <taxon>Oxalidales</taxon>
        <taxon>Cephalotaceae</taxon>
        <taxon>Cephalotus</taxon>
    </lineage>
</organism>
<dbReference type="EMBL" id="BDDD01002906">
    <property type="protein sequence ID" value="GAV83481.1"/>
    <property type="molecule type" value="Genomic_DNA"/>
</dbReference>
<name>A0A1Q3CTM6_CEPFO</name>
<comment type="caution">
    <text evidence="1">The sequence shown here is derived from an EMBL/GenBank/DDBJ whole genome shotgun (WGS) entry which is preliminary data.</text>
</comment>
<accession>A0A1Q3CTM6</accession>
<dbReference type="PANTHER" id="PTHR35317:SF23">
    <property type="entry name" value="OS04G0629600 PROTEIN"/>
    <property type="match status" value="1"/>
</dbReference>
<evidence type="ECO:0000313" key="2">
    <source>
        <dbReference type="Proteomes" id="UP000187406"/>
    </source>
</evidence>
<proteinExistence type="predicted"/>
<evidence type="ECO:0000313" key="1">
    <source>
        <dbReference type="EMBL" id="GAV83481.1"/>
    </source>
</evidence>
<protein>
    <submittedName>
        <fullName evidence="1">UBN2_2 domain-containing protein</fullName>
    </submittedName>
</protein>
<gene>
    <name evidence="1" type="ORF">CFOL_v3_26928</name>
</gene>
<feature type="non-terminal residue" evidence="1">
    <location>
        <position position="1"/>
    </location>
</feature>
<reference evidence="2" key="1">
    <citation type="submission" date="2016-04" db="EMBL/GenBank/DDBJ databases">
        <title>Cephalotus genome sequencing.</title>
        <authorList>
            <person name="Fukushima K."/>
            <person name="Hasebe M."/>
            <person name="Fang X."/>
        </authorList>
    </citation>
    <scope>NUCLEOTIDE SEQUENCE [LARGE SCALE GENOMIC DNA]</scope>
    <source>
        <strain evidence="2">cv. St1</strain>
    </source>
</reference>
<sequence>INGIEQLNGTNFTSWKEKIGVVLGVMDLDYALRMEKPAEITDQSSSKQKFAYEKWERSNRISFMIMRSSISLEIRGAIPMKDDKEREFTAKEFLASVEEQFKGSSKANASTLIMKMLITKYNGTSEVREHIMKMDDMVSKLKGIWKSLKDFSFIS</sequence>